<dbReference type="CDD" id="cd00593">
    <property type="entry name" value="RIBOc"/>
    <property type="match status" value="1"/>
</dbReference>
<dbReference type="Pfam" id="PF00636">
    <property type="entry name" value="Ribonuclease_3"/>
    <property type="match status" value="1"/>
</dbReference>
<dbReference type="Proteomes" id="UP000027265">
    <property type="component" value="Unassembled WGS sequence"/>
</dbReference>
<evidence type="ECO:0000313" key="3">
    <source>
        <dbReference type="Proteomes" id="UP000027265"/>
    </source>
</evidence>
<evidence type="ECO:0000313" key="2">
    <source>
        <dbReference type="EMBL" id="KDQ63477.1"/>
    </source>
</evidence>
<accession>A0A067QJ09</accession>
<sequence length="180" mass="19800">MIQKSVLAAISAPTFILTFPHLEQATWSKILSKSKENLELNEQLEFLGDAVMYACVAAGLLAQIPQASPGVLTVLRGPLTTNATFAHLIDKLDLPSVAEGSSLPMSDFFRRPSSKSPFKSKTEVKRAADAFEVVCGAIYLQDGYLPLCNWVLDTFRPLISAAYRSYNHWSASVARPFTKF</sequence>
<dbReference type="EMBL" id="KL197710">
    <property type="protein sequence ID" value="KDQ63477.1"/>
    <property type="molecule type" value="Genomic_DNA"/>
</dbReference>
<protein>
    <recommendedName>
        <fullName evidence="1">RNase III domain-containing protein</fullName>
    </recommendedName>
</protein>
<reference evidence="3" key="1">
    <citation type="journal article" date="2014" name="Proc. Natl. Acad. Sci. U.S.A.">
        <title>Extensive sampling of basidiomycete genomes demonstrates inadequacy of the white-rot/brown-rot paradigm for wood decay fungi.</title>
        <authorList>
            <person name="Riley R."/>
            <person name="Salamov A.A."/>
            <person name="Brown D.W."/>
            <person name="Nagy L.G."/>
            <person name="Floudas D."/>
            <person name="Held B.W."/>
            <person name="Levasseur A."/>
            <person name="Lombard V."/>
            <person name="Morin E."/>
            <person name="Otillar R."/>
            <person name="Lindquist E.A."/>
            <person name="Sun H."/>
            <person name="LaButti K.M."/>
            <person name="Schmutz J."/>
            <person name="Jabbour D."/>
            <person name="Luo H."/>
            <person name="Baker S.E."/>
            <person name="Pisabarro A.G."/>
            <person name="Walton J.D."/>
            <person name="Blanchette R.A."/>
            <person name="Henrissat B."/>
            <person name="Martin F."/>
            <person name="Cullen D."/>
            <person name="Hibbett D.S."/>
            <person name="Grigoriev I.V."/>
        </authorList>
    </citation>
    <scope>NUCLEOTIDE SEQUENCE [LARGE SCALE GENOMIC DNA]</scope>
    <source>
        <strain evidence="3">MUCL 33604</strain>
    </source>
</reference>
<dbReference type="SMART" id="SM00535">
    <property type="entry name" value="RIBOc"/>
    <property type="match status" value="1"/>
</dbReference>
<dbReference type="SUPFAM" id="SSF69065">
    <property type="entry name" value="RNase III domain-like"/>
    <property type="match status" value="1"/>
</dbReference>
<dbReference type="PROSITE" id="PS00517">
    <property type="entry name" value="RNASE_3_1"/>
    <property type="match status" value="1"/>
</dbReference>
<dbReference type="InParanoid" id="A0A067QJ09"/>
<dbReference type="GO" id="GO:0006396">
    <property type="term" value="P:RNA processing"/>
    <property type="evidence" value="ECO:0007669"/>
    <property type="project" value="InterPro"/>
</dbReference>
<proteinExistence type="predicted"/>
<dbReference type="HOGENOM" id="CLU_109473_0_0_1"/>
<dbReference type="InterPro" id="IPR000999">
    <property type="entry name" value="RNase_III_dom"/>
</dbReference>
<name>A0A067QJ09_9AGAM</name>
<gene>
    <name evidence="2" type="ORF">JAAARDRAFT_120686</name>
</gene>
<dbReference type="GO" id="GO:0004525">
    <property type="term" value="F:ribonuclease III activity"/>
    <property type="evidence" value="ECO:0007669"/>
    <property type="project" value="InterPro"/>
</dbReference>
<dbReference type="Gene3D" id="1.10.1520.10">
    <property type="entry name" value="Ribonuclease III domain"/>
    <property type="match status" value="1"/>
</dbReference>
<dbReference type="InterPro" id="IPR036389">
    <property type="entry name" value="RNase_III_sf"/>
</dbReference>
<dbReference type="AlphaFoldDB" id="A0A067QJ09"/>
<keyword evidence="3" id="KW-1185">Reference proteome</keyword>
<dbReference type="PROSITE" id="PS50142">
    <property type="entry name" value="RNASE_3_2"/>
    <property type="match status" value="1"/>
</dbReference>
<evidence type="ECO:0000259" key="1">
    <source>
        <dbReference type="PROSITE" id="PS50142"/>
    </source>
</evidence>
<feature type="domain" description="RNase III" evidence="1">
    <location>
        <begin position="34"/>
        <end position="143"/>
    </location>
</feature>
<organism evidence="2 3">
    <name type="scientific">Jaapia argillacea MUCL 33604</name>
    <dbReference type="NCBI Taxonomy" id="933084"/>
    <lineage>
        <taxon>Eukaryota</taxon>
        <taxon>Fungi</taxon>
        <taxon>Dikarya</taxon>
        <taxon>Basidiomycota</taxon>
        <taxon>Agaricomycotina</taxon>
        <taxon>Agaricomycetes</taxon>
        <taxon>Agaricomycetidae</taxon>
        <taxon>Jaapiales</taxon>
        <taxon>Jaapiaceae</taxon>
        <taxon>Jaapia</taxon>
    </lineage>
</organism>
<dbReference type="OrthoDB" id="416741at2759"/>
<dbReference type="STRING" id="933084.A0A067QJ09"/>